<name>A0AAD5TGV4_9FUNG</name>
<dbReference type="Gene3D" id="3.40.50.300">
    <property type="entry name" value="P-loop containing nucleotide triphosphate hydrolases"/>
    <property type="match status" value="2"/>
</dbReference>
<dbReference type="InterPro" id="IPR003593">
    <property type="entry name" value="AAA+_ATPase"/>
</dbReference>
<dbReference type="Pfam" id="PF00005">
    <property type="entry name" value="ABC_tran"/>
    <property type="match status" value="2"/>
</dbReference>
<evidence type="ECO:0000256" key="7">
    <source>
        <dbReference type="ARBA" id="ARBA00022989"/>
    </source>
</evidence>
<feature type="transmembrane region" description="Helical" evidence="9">
    <location>
        <begin position="91"/>
        <end position="112"/>
    </location>
</feature>
<feature type="domain" description="ABC transporter" evidence="10">
    <location>
        <begin position="904"/>
        <end position="1136"/>
    </location>
</feature>
<dbReference type="InterPro" id="IPR027417">
    <property type="entry name" value="P-loop_NTPase"/>
</dbReference>
<evidence type="ECO:0000259" key="11">
    <source>
        <dbReference type="PROSITE" id="PS50929"/>
    </source>
</evidence>
<dbReference type="GO" id="GO:0016887">
    <property type="term" value="F:ATP hydrolysis activity"/>
    <property type="evidence" value="ECO:0007669"/>
    <property type="project" value="InterPro"/>
</dbReference>
<dbReference type="CDD" id="cd03250">
    <property type="entry name" value="ABCC_MRP_domain1"/>
    <property type="match status" value="1"/>
</dbReference>
<keyword evidence="8 9" id="KW-0472">Membrane</keyword>
<dbReference type="FunFam" id="3.40.50.300:FF:000997">
    <property type="entry name" value="Multidrug resistance-associated protein 1"/>
    <property type="match status" value="1"/>
</dbReference>
<feature type="transmembrane region" description="Helical" evidence="9">
    <location>
        <begin position="23"/>
        <end position="44"/>
    </location>
</feature>
<feature type="transmembrane region" description="Helical" evidence="9">
    <location>
        <begin position="118"/>
        <end position="139"/>
    </location>
</feature>
<dbReference type="SMART" id="SM00382">
    <property type="entry name" value="AAA"/>
    <property type="match status" value="2"/>
</dbReference>
<accession>A0AAD5TGV4</accession>
<keyword evidence="4" id="KW-0677">Repeat</keyword>
<comment type="caution">
    <text evidence="12">The sequence shown here is derived from an EMBL/GenBank/DDBJ whole genome shotgun (WGS) entry which is preliminary data.</text>
</comment>
<keyword evidence="5" id="KW-0547">Nucleotide-binding</keyword>
<evidence type="ECO:0000256" key="3">
    <source>
        <dbReference type="ARBA" id="ARBA00022692"/>
    </source>
</evidence>
<evidence type="ECO:0000256" key="4">
    <source>
        <dbReference type="ARBA" id="ARBA00022737"/>
    </source>
</evidence>
<feature type="transmembrane region" description="Helical" evidence="9">
    <location>
        <begin position="629"/>
        <end position="652"/>
    </location>
</feature>
<dbReference type="InterPro" id="IPR017871">
    <property type="entry name" value="ABC_transporter-like_CS"/>
</dbReference>
<dbReference type="Pfam" id="PF00664">
    <property type="entry name" value="ABC_membrane"/>
    <property type="match status" value="2"/>
</dbReference>
<dbReference type="InterPro" id="IPR036640">
    <property type="entry name" value="ABC1_TM_sf"/>
</dbReference>
<evidence type="ECO:0000256" key="2">
    <source>
        <dbReference type="ARBA" id="ARBA00022448"/>
    </source>
</evidence>
<dbReference type="InterPro" id="IPR011527">
    <property type="entry name" value="ABC1_TM_dom"/>
</dbReference>
<keyword evidence="7 9" id="KW-1133">Transmembrane helix</keyword>
<dbReference type="GO" id="GO:0000329">
    <property type="term" value="C:fungal-type vacuole membrane"/>
    <property type="evidence" value="ECO:0007669"/>
    <property type="project" value="UniProtKB-ARBA"/>
</dbReference>
<organism evidence="12 13">
    <name type="scientific">Geranomyces variabilis</name>
    <dbReference type="NCBI Taxonomy" id="109894"/>
    <lineage>
        <taxon>Eukaryota</taxon>
        <taxon>Fungi</taxon>
        <taxon>Fungi incertae sedis</taxon>
        <taxon>Chytridiomycota</taxon>
        <taxon>Chytridiomycota incertae sedis</taxon>
        <taxon>Chytridiomycetes</taxon>
        <taxon>Spizellomycetales</taxon>
        <taxon>Powellomycetaceae</taxon>
        <taxon>Geranomyces</taxon>
    </lineage>
</organism>
<evidence type="ECO:0000313" key="13">
    <source>
        <dbReference type="Proteomes" id="UP001212152"/>
    </source>
</evidence>
<dbReference type="FunFam" id="3.40.50.300:FF:000630">
    <property type="entry name" value="ATP-binding cassette (ABC) transporter, putative"/>
    <property type="match status" value="1"/>
</dbReference>
<dbReference type="AlphaFoldDB" id="A0AAD5TGV4"/>
<keyword evidence="2" id="KW-0813">Transport</keyword>
<dbReference type="GO" id="GO:0005524">
    <property type="term" value="F:ATP binding"/>
    <property type="evidence" value="ECO:0007669"/>
    <property type="project" value="UniProtKB-KW"/>
</dbReference>
<protein>
    <recommendedName>
        <fullName evidence="14">P-loop containing nucleoside triphosphate hydrolase protein</fullName>
    </recommendedName>
</protein>
<evidence type="ECO:0000256" key="8">
    <source>
        <dbReference type="ARBA" id="ARBA00023136"/>
    </source>
</evidence>
<dbReference type="SUPFAM" id="SSF90123">
    <property type="entry name" value="ABC transporter transmembrane region"/>
    <property type="match status" value="2"/>
</dbReference>
<dbReference type="PROSITE" id="PS00211">
    <property type="entry name" value="ABC_TRANSPORTER_1"/>
    <property type="match status" value="2"/>
</dbReference>
<evidence type="ECO:0000259" key="10">
    <source>
        <dbReference type="PROSITE" id="PS50893"/>
    </source>
</evidence>
<feature type="transmembrane region" description="Helical" evidence="9">
    <location>
        <begin position="812"/>
        <end position="833"/>
    </location>
</feature>
<feature type="domain" description="ABC transporter" evidence="10">
    <location>
        <begin position="301"/>
        <end position="534"/>
    </location>
</feature>
<dbReference type="PANTHER" id="PTHR24223:SF443">
    <property type="entry name" value="MULTIDRUG-RESISTANCE LIKE PROTEIN 1, ISOFORM I"/>
    <property type="match status" value="1"/>
</dbReference>
<gene>
    <name evidence="12" type="ORF">HDU87_006563</name>
</gene>
<feature type="domain" description="ABC transmembrane type-1" evidence="11">
    <location>
        <begin position="1"/>
        <end position="265"/>
    </location>
</feature>
<feature type="transmembrane region" description="Helical" evidence="9">
    <location>
        <begin position="598"/>
        <end position="617"/>
    </location>
</feature>
<evidence type="ECO:0000256" key="6">
    <source>
        <dbReference type="ARBA" id="ARBA00022840"/>
    </source>
</evidence>
<evidence type="ECO:0000313" key="12">
    <source>
        <dbReference type="EMBL" id="KAJ3175029.1"/>
    </source>
</evidence>
<dbReference type="EMBL" id="JADGJQ010000057">
    <property type="protein sequence ID" value="KAJ3175029.1"/>
    <property type="molecule type" value="Genomic_DNA"/>
</dbReference>
<comment type="subcellular location">
    <subcellularLocation>
        <location evidence="1">Vacuole membrane</location>
        <topology evidence="1">Multi-pass membrane protein</topology>
    </subcellularLocation>
</comment>
<dbReference type="InterPro" id="IPR050173">
    <property type="entry name" value="ABC_transporter_C-like"/>
</dbReference>
<dbReference type="InterPro" id="IPR003439">
    <property type="entry name" value="ABC_transporter-like_ATP-bd"/>
</dbReference>
<feature type="transmembrane region" description="Helical" evidence="9">
    <location>
        <begin position="713"/>
        <end position="743"/>
    </location>
</feature>
<keyword evidence="6" id="KW-0067">ATP-binding</keyword>
<feature type="transmembrane region" description="Helical" evidence="9">
    <location>
        <begin position="839"/>
        <end position="862"/>
    </location>
</feature>
<dbReference type="PROSITE" id="PS50893">
    <property type="entry name" value="ABC_TRANSPORTER_2"/>
    <property type="match status" value="2"/>
</dbReference>
<dbReference type="GO" id="GO:0140359">
    <property type="term" value="F:ABC-type transporter activity"/>
    <property type="evidence" value="ECO:0007669"/>
    <property type="project" value="InterPro"/>
</dbReference>
<dbReference type="SUPFAM" id="SSF52540">
    <property type="entry name" value="P-loop containing nucleoside triphosphate hydrolases"/>
    <property type="match status" value="2"/>
</dbReference>
<dbReference type="FunFam" id="1.20.1560.10:FF:000013">
    <property type="entry name" value="ABC transporter C family member 2"/>
    <property type="match status" value="1"/>
</dbReference>
<proteinExistence type="predicted"/>
<dbReference type="Proteomes" id="UP001212152">
    <property type="component" value="Unassembled WGS sequence"/>
</dbReference>
<dbReference type="Gene3D" id="1.20.1560.10">
    <property type="entry name" value="ABC transporter type 1, transmembrane domain"/>
    <property type="match status" value="2"/>
</dbReference>
<dbReference type="PROSITE" id="PS50929">
    <property type="entry name" value="ABC_TM1F"/>
    <property type="match status" value="2"/>
</dbReference>
<evidence type="ECO:0008006" key="14">
    <source>
        <dbReference type="Google" id="ProtNLM"/>
    </source>
</evidence>
<sequence length="1163" mass="125112">MIPQVLALLIPGSPNEHVIVNNIYVLAGVFFGMQLISACASYNYQQLAVTLGVRMNGILVSAIYEKTLRLSSRAQNQLHAGKLNTLLSGDVSLLSSAPVYAINVVALGFQLVTAVVFLVVYLRLAALPALVLYAILFVFETRVMPHIATGVRAYAKALDARSKLLRDWLHAARFIKFEALEEVWRERVSTLRIAQAAADMKILTVFGLFYASSSTRQYMIPALSLLVYAAINPIDPTVMFTSLALLDAIAGPSGMMNANIGQLLKVPVSYERITSFLLAVEVSAEDLPSVASAPAPDGIAVRLEDARFTWEAAASTDASVLPQTPFSLHVSEKLEIPCGSLVAVVGKVGSGKSSLLSALVGGMRKTGGVAHIHGSLAYCPQDPWIMSGSVEGNILFGHHADSSRISLAVDAACLGHDLDLMPHGMSTLIGEKGLNISGGQRSRISLARAVARDADVYILDSPTSALDAHVAKKVVDYTICTLLRGKTVIVATNQLHILPRTDLVVLMDRGKIGEVGSFKELMADPSSLLSDMMRGYAYDEPSDASKGQEDAVIRQALKTYDTQKAVAEDRKSGAFSWATFFSYFRAGGAFYFPGLASLLVLLITCAALTKIFISFWAKDSFQWSPHEYIRVYTALCVTSTITVISLVVFVFWNGFKAANVTHDRAMDGVQHASMPFFESTPAGQILNRLSVDVKELDGNLVINVFIVSREFSYLAAAAAVVAYSAPYILLLFLVIVLAALSLYRRFRPSYRELKRLNSVMLSPVLVHASETMTGRESIKAYGVQAHFIHTLQHKLDRSNAASLFFQSAKAWLGLRLDLMTSAIVLAMILFGAAGVVDGVAVGLGLTGAISLGSLFNGVLVALTSTEAMFNSVERLNHYRDLPSEPARMLPNDPASGSWPPKGKIVVENLSLRYASRPDRAVIDGVSFQIAPGEKVAICGRTGSGKSSLVAAFFCMLEISGGAILIDDRDISTMGLKALRSSLCIIPQEPTIFAGTVRSNVDLAGTRSDTALWGALTAVGLHDHISSLAGKLDAPLGDALSAGQRQLLALARAVLARPTVLIMDEAASSLDQEGSIRVHELLDGVFASTTVLSVMHSLEHVALFDRVMLFEDGRLVEMDSPAKLLARESKFGELLDATGEANSACVRAQTQLRSDDSSDRTLAM</sequence>
<keyword evidence="13" id="KW-1185">Reference proteome</keyword>
<dbReference type="PANTHER" id="PTHR24223">
    <property type="entry name" value="ATP-BINDING CASSETTE SUB-FAMILY C"/>
    <property type="match status" value="1"/>
</dbReference>
<evidence type="ECO:0000256" key="5">
    <source>
        <dbReference type="ARBA" id="ARBA00022741"/>
    </source>
</evidence>
<evidence type="ECO:0000256" key="1">
    <source>
        <dbReference type="ARBA" id="ARBA00004128"/>
    </source>
</evidence>
<evidence type="ECO:0000256" key="9">
    <source>
        <dbReference type="SAM" id="Phobius"/>
    </source>
</evidence>
<keyword evidence="3 9" id="KW-0812">Transmembrane</keyword>
<reference evidence="12" key="1">
    <citation type="submission" date="2020-05" db="EMBL/GenBank/DDBJ databases">
        <title>Phylogenomic resolution of chytrid fungi.</title>
        <authorList>
            <person name="Stajich J.E."/>
            <person name="Amses K."/>
            <person name="Simmons R."/>
            <person name="Seto K."/>
            <person name="Myers J."/>
            <person name="Bonds A."/>
            <person name="Quandt C.A."/>
            <person name="Barry K."/>
            <person name="Liu P."/>
            <person name="Grigoriev I."/>
            <person name="Longcore J.E."/>
            <person name="James T.Y."/>
        </authorList>
    </citation>
    <scope>NUCLEOTIDE SEQUENCE</scope>
    <source>
        <strain evidence="12">JEL0379</strain>
    </source>
</reference>
<feature type="domain" description="ABC transmembrane type-1" evidence="11">
    <location>
        <begin position="577"/>
        <end position="874"/>
    </location>
</feature>